<evidence type="ECO:0000256" key="8">
    <source>
        <dbReference type="ARBA" id="ARBA00023136"/>
    </source>
</evidence>
<dbReference type="InterPro" id="IPR050173">
    <property type="entry name" value="ABC_transporter_C-like"/>
</dbReference>
<dbReference type="InterPro" id="IPR003593">
    <property type="entry name" value="AAA+_ATPase"/>
</dbReference>
<keyword evidence="9" id="KW-0325">Glycoprotein</keyword>
<dbReference type="OrthoDB" id="6500128at2759"/>
<feature type="transmembrane region" description="Helical" evidence="11">
    <location>
        <begin position="32"/>
        <end position="56"/>
    </location>
</feature>
<evidence type="ECO:0000259" key="12">
    <source>
        <dbReference type="PROSITE" id="PS50893"/>
    </source>
</evidence>
<feature type="domain" description="ABC transmembrane type-1" evidence="13">
    <location>
        <begin position="906"/>
        <end position="1184"/>
    </location>
</feature>
<dbReference type="PROSITE" id="PS00211">
    <property type="entry name" value="ABC_TRANSPORTER_1"/>
    <property type="match status" value="2"/>
</dbReference>
<dbReference type="Proteomes" id="UP000042958">
    <property type="component" value="Unassembled WGS sequence"/>
</dbReference>
<keyword evidence="3 11" id="KW-0812">Transmembrane</keyword>
<dbReference type="Gene3D" id="1.20.1560.10">
    <property type="entry name" value="ABC transporter type 1, transmembrane domain"/>
    <property type="match status" value="2"/>
</dbReference>
<feature type="transmembrane region" description="Helical" evidence="11">
    <location>
        <begin position="1019"/>
        <end position="1037"/>
    </location>
</feature>
<dbReference type="Pfam" id="PF00005">
    <property type="entry name" value="ABC_tran"/>
    <property type="match status" value="2"/>
</dbReference>
<feature type="transmembrane region" description="Helical" evidence="11">
    <location>
        <begin position="944"/>
        <end position="966"/>
    </location>
</feature>
<feature type="transmembrane region" description="Helical" evidence="11">
    <location>
        <begin position="420"/>
        <end position="440"/>
    </location>
</feature>
<dbReference type="GO" id="GO:0016887">
    <property type="term" value="F:ATP hydrolysis activity"/>
    <property type="evidence" value="ECO:0007669"/>
    <property type="project" value="InterPro"/>
</dbReference>
<dbReference type="PANTHER" id="PTHR24223">
    <property type="entry name" value="ATP-BINDING CASSETTE SUB-FAMILY C"/>
    <property type="match status" value="1"/>
</dbReference>
<accession>A0A0F7TR38</accession>
<feature type="transmembrane region" description="Helical" evidence="11">
    <location>
        <begin position="1043"/>
        <end position="1063"/>
    </location>
</feature>
<feature type="transmembrane region" description="Helical" evidence="11">
    <location>
        <begin position="396"/>
        <end position="414"/>
    </location>
</feature>
<comment type="subcellular location">
    <subcellularLocation>
        <location evidence="1">Membrane</location>
        <topology evidence="1">Multi-pass membrane protein</topology>
    </subcellularLocation>
</comment>
<sequence length="1454" mass="159069">MGLGAGYYPRDVADSVPSFHGYNAVVGNLQLLFGNVALTIALSSFGIFGLSIWSITKLWTRPEKKITVLGGPLAITKLVLYTLLVIFYLAFLITTTQLDIGSASTRRYSISAAAVQLCCSVSLGLSALVSHVWGIRSSSFAQLFLVAWTTTDIARIVLLTEEPLNADGHASYLGLASAIIAVKIVLLTVEELSRRSLLKDPYSKYPTEALSGIINRAFMFWLNPLMWRGVAGEPLSLSEMVDCEHEFKSEGLSATLNIIWEKHVTPKSKHNLFLTLAWQFRWLFIVPTPTRFAQAAFQFLQPFLIERTLAWYQNQGDGNEPRSVGGGLILAYGLVYLGVAISTAYSQYQIVRFITAIRGSLVSLIFRKSLELPKSDMAPLTLMSTDVERIVQGMQYVHEVFVSFFTLGVALWLLERQLGVGAIAPIVVTVGSMLVIGAFGKKIGSAQKRWVESVEKRVGVTTQILTSMKSIKMSGLARYSGALMQSLREAELVISLSMRRFLTVGIGLSFATPALAPVVGYAVYIAVASHHGDTLLASKAFQALAIFTLLSNPLGILIQTLPDVIGMLACFDRIGKFLQSEARSDNRRLIDSPSMSTEKMPFGDSRADSDGRSSLTLGSELITIVEGKFWREAESEPVLQDINLHIKSGTLTLVEGPSGSGKTTLLEALLRELPPPSSPIQVASGFDIQNGIAYCSQQPWLRNDTVRGNIVGNMPYNEAWYRSVLYACALDGVIHKLNPGLVGNGGTTLSGGQKQRIALARGVYSRRPLLLLDDSLAGLDHLSEQHIVDRLLGPMGLLRQLGTTVVFASQTAKHQSLTDQVISLRGDGRMLDRESPISPDRDSCEEIVASNKPPNTGSIPLAQNPVAFALEARFETAATDPRDRRKGELDAYLYYFASLGRRKLSLSIGLVLSFVFFSNFPQIWLEWWTESNVDHPNNRLGYWIGVYALFGALAILSIILACWLMICNMVKDSAESLHLTLVQTVERAVVSVFSSTDPGLMINRFSQDMSLVDMELPMAFANTVITFMTCITQIIIIAVSSRYLGATIPFVLAVFIFTQRLYIRTSRQLRFLDIEAKGPLYTEFIELLNGLPVVRAFNMQDAFKRRLAAALDTSQKPFYLLFCVQRWLGLVLNLVNLGLALFLIGVTTATRGISGGFLGVALINLMNFGPSLADLVNVWSTLETSLAAVERVKFFAEETPTESTETPVQLEQEWPRAGDIQFLDVSLRYSPDSDPAVNSLTLSIPAGTKLAICGQSGSGKSTLCMALLRMLDPVGGAILIDGQDISRVPHQTLRAALSVVPQEPAILEGSIRTNVDPDNIHSDEEVVSALKMAGLWGAVEERFSVEDNTCAAGLSGGQKQLLCLARALVKESRILVLDEATASVDHATDKMVHELVEKNLTNTTVISVMHRLDHMAVYDLVAVLDDGELVEVGSPERLFEDPASRLSRLALGGL</sequence>
<evidence type="ECO:0008006" key="16">
    <source>
        <dbReference type="Google" id="ProtNLM"/>
    </source>
</evidence>
<dbReference type="PANTHER" id="PTHR24223:SF399">
    <property type="entry name" value="ABC TRANSPORTER ATNG"/>
    <property type="match status" value="1"/>
</dbReference>
<dbReference type="GO" id="GO:0016020">
    <property type="term" value="C:membrane"/>
    <property type="evidence" value="ECO:0007669"/>
    <property type="project" value="UniProtKB-SubCell"/>
</dbReference>
<dbReference type="GO" id="GO:0005524">
    <property type="term" value="F:ATP binding"/>
    <property type="evidence" value="ECO:0007669"/>
    <property type="project" value="UniProtKB-KW"/>
</dbReference>
<evidence type="ECO:0000259" key="13">
    <source>
        <dbReference type="PROSITE" id="PS50929"/>
    </source>
</evidence>
<feature type="transmembrane region" description="Helical" evidence="11">
    <location>
        <begin position="113"/>
        <end position="133"/>
    </location>
</feature>
<feature type="transmembrane region" description="Helical" evidence="11">
    <location>
        <begin position="324"/>
        <end position="344"/>
    </location>
</feature>
<keyword evidence="4" id="KW-0677">Repeat</keyword>
<dbReference type="InterPro" id="IPR027417">
    <property type="entry name" value="P-loop_NTPase"/>
</dbReference>
<evidence type="ECO:0000256" key="4">
    <source>
        <dbReference type="ARBA" id="ARBA00022737"/>
    </source>
</evidence>
<keyword evidence="8 11" id="KW-0472">Membrane</keyword>
<keyword evidence="15" id="KW-1185">Reference proteome</keyword>
<dbReference type="Gene3D" id="3.40.50.300">
    <property type="entry name" value="P-loop containing nucleotide triphosphate hydrolases"/>
    <property type="match status" value="2"/>
</dbReference>
<dbReference type="PROSITE" id="PS50929">
    <property type="entry name" value="ABC_TM1F"/>
    <property type="match status" value="2"/>
</dbReference>
<dbReference type="InterPro" id="IPR044746">
    <property type="entry name" value="ABCC_6TM_D1"/>
</dbReference>
<keyword evidence="6" id="KW-0067">ATP-binding</keyword>
<dbReference type="STRING" id="104259.A0A0F7TR38"/>
<feature type="transmembrane region" description="Helical" evidence="11">
    <location>
        <begin position="540"/>
        <end position="558"/>
    </location>
</feature>
<dbReference type="InterPro" id="IPR044726">
    <property type="entry name" value="ABCC_6TM_D2"/>
</dbReference>
<dbReference type="SMART" id="SM00382">
    <property type="entry name" value="AAA"/>
    <property type="match status" value="2"/>
</dbReference>
<dbReference type="InterPro" id="IPR003439">
    <property type="entry name" value="ABC_transporter-like_ATP-bd"/>
</dbReference>
<evidence type="ECO:0000313" key="15">
    <source>
        <dbReference type="Proteomes" id="UP000042958"/>
    </source>
</evidence>
<evidence type="ECO:0000256" key="5">
    <source>
        <dbReference type="ARBA" id="ARBA00022741"/>
    </source>
</evidence>
<dbReference type="FunFam" id="1.20.1560.10:FF:000066">
    <property type="entry name" value="ABC multidrug transporter (Eurofung)"/>
    <property type="match status" value="1"/>
</dbReference>
<feature type="region of interest" description="Disordered" evidence="10">
    <location>
        <begin position="588"/>
        <end position="612"/>
    </location>
</feature>
<protein>
    <recommendedName>
        <fullName evidence="16">ABC multidrug transporter</fullName>
    </recommendedName>
</protein>
<feature type="transmembrane region" description="Helical" evidence="11">
    <location>
        <begin position="68"/>
        <end position="93"/>
    </location>
</feature>
<dbReference type="EMBL" id="CDHK01000005">
    <property type="protein sequence ID" value="CEJ57910.1"/>
    <property type="molecule type" value="Genomic_DNA"/>
</dbReference>
<feature type="transmembrane region" description="Helical" evidence="11">
    <location>
        <begin position="904"/>
        <end position="924"/>
    </location>
</feature>
<evidence type="ECO:0000256" key="6">
    <source>
        <dbReference type="ARBA" id="ARBA00022840"/>
    </source>
</evidence>
<feature type="domain" description="ABC transporter" evidence="12">
    <location>
        <begin position="624"/>
        <end position="851"/>
    </location>
</feature>
<evidence type="ECO:0000256" key="1">
    <source>
        <dbReference type="ARBA" id="ARBA00004141"/>
    </source>
</evidence>
<keyword evidence="2" id="KW-0813">Transport</keyword>
<name>A0A0F7TR38_PENBI</name>
<dbReference type="CDD" id="cd18580">
    <property type="entry name" value="ABC_6TM_ABCC_D2"/>
    <property type="match status" value="1"/>
</dbReference>
<organism evidence="14 15">
    <name type="scientific">Penicillium brasilianum</name>
    <dbReference type="NCBI Taxonomy" id="104259"/>
    <lineage>
        <taxon>Eukaryota</taxon>
        <taxon>Fungi</taxon>
        <taxon>Dikarya</taxon>
        <taxon>Ascomycota</taxon>
        <taxon>Pezizomycotina</taxon>
        <taxon>Eurotiomycetes</taxon>
        <taxon>Eurotiomycetidae</taxon>
        <taxon>Eurotiales</taxon>
        <taxon>Aspergillaceae</taxon>
        <taxon>Penicillium</taxon>
    </lineage>
</organism>
<feature type="domain" description="ABC transmembrane type-1" evidence="13">
    <location>
        <begin position="292"/>
        <end position="566"/>
    </location>
</feature>
<evidence type="ECO:0000313" key="14">
    <source>
        <dbReference type="EMBL" id="CEJ57910.1"/>
    </source>
</evidence>
<gene>
    <name evidence="14" type="ORF">PMG11_06587</name>
</gene>
<dbReference type="InterPro" id="IPR011527">
    <property type="entry name" value="ABC1_TM_dom"/>
</dbReference>
<feature type="transmembrane region" description="Helical" evidence="11">
    <location>
        <begin position="501"/>
        <end position="528"/>
    </location>
</feature>
<feature type="transmembrane region" description="Helical" evidence="11">
    <location>
        <begin position="1127"/>
        <end position="1146"/>
    </location>
</feature>
<dbReference type="FunFam" id="1.20.1560.10:FF:000055">
    <property type="entry name" value="ABC multidrug transporter (Eurofung)"/>
    <property type="match status" value="1"/>
</dbReference>
<dbReference type="PROSITE" id="PS50893">
    <property type="entry name" value="ABC_TRANSPORTER_2"/>
    <property type="match status" value="2"/>
</dbReference>
<dbReference type="InterPro" id="IPR017871">
    <property type="entry name" value="ABC_transporter-like_CS"/>
</dbReference>
<evidence type="ECO:0000256" key="9">
    <source>
        <dbReference type="ARBA" id="ARBA00023180"/>
    </source>
</evidence>
<reference evidence="15" key="1">
    <citation type="journal article" date="2015" name="Genome Announc.">
        <title>Draft genome sequence of the fungus Penicillium brasilianum MG11.</title>
        <authorList>
            <person name="Horn F."/>
            <person name="Linde J."/>
            <person name="Mattern D.J."/>
            <person name="Walther G."/>
            <person name="Guthke R."/>
            <person name="Brakhage A.A."/>
            <person name="Valiante V."/>
        </authorList>
    </citation>
    <scope>NUCLEOTIDE SEQUENCE [LARGE SCALE GENOMIC DNA]</scope>
    <source>
        <strain evidence="15">MG11</strain>
    </source>
</reference>
<dbReference type="Pfam" id="PF00664">
    <property type="entry name" value="ABC_membrane"/>
    <property type="match status" value="2"/>
</dbReference>
<dbReference type="SUPFAM" id="SSF52540">
    <property type="entry name" value="P-loop containing nucleoside triphosphate hydrolases"/>
    <property type="match status" value="2"/>
</dbReference>
<dbReference type="CDD" id="cd18579">
    <property type="entry name" value="ABC_6TM_ABCC_D1"/>
    <property type="match status" value="1"/>
</dbReference>
<evidence type="ECO:0000256" key="2">
    <source>
        <dbReference type="ARBA" id="ARBA00022448"/>
    </source>
</evidence>
<keyword evidence="7 11" id="KW-1133">Transmembrane helix</keyword>
<evidence type="ECO:0000256" key="7">
    <source>
        <dbReference type="ARBA" id="ARBA00022989"/>
    </source>
</evidence>
<dbReference type="CDD" id="cd03244">
    <property type="entry name" value="ABCC_MRP_domain2"/>
    <property type="match status" value="1"/>
</dbReference>
<evidence type="ECO:0000256" key="11">
    <source>
        <dbReference type="SAM" id="Phobius"/>
    </source>
</evidence>
<dbReference type="InterPro" id="IPR036640">
    <property type="entry name" value="ABC1_TM_sf"/>
</dbReference>
<keyword evidence="5" id="KW-0547">Nucleotide-binding</keyword>
<proteinExistence type="predicted"/>
<feature type="domain" description="ABC transporter" evidence="12">
    <location>
        <begin position="1220"/>
        <end position="1451"/>
    </location>
</feature>
<evidence type="ECO:0000256" key="10">
    <source>
        <dbReference type="SAM" id="MobiDB-lite"/>
    </source>
</evidence>
<dbReference type="GO" id="GO:0140359">
    <property type="term" value="F:ABC-type transporter activity"/>
    <property type="evidence" value="ECO:0007669"/>
    <property type="project" value="InterPro"/>
</dbReference>
<dbReference type="FunFam" id="3.40.50.300:FF:001172">
    <property type="entry name" value="Cystic fibrosis transmembrane conductance regulator"/>
    <property type="match status" value="1"/>
</dbReference>
<evidence type="ECO:0000256" key="3">
    <source>
        <dbReference type="ARBA" id="ARBA00022692"/>
    </source>
</evidence>
<dbReference type="SUPFAM" id="SSF90123">
    <property type="entry name" value="ABC transporter transmembrane region"/>
    <property type="match status" value="2"/>
</dbReference>